<keyword evidence="1" id="KW-0472">Membrane</keyword>
<reference evidence="2 3" key="1">
    <citation type="submission" date="2020-09" db="EMBL/GenBank/DDBJ databases">
        <title>Methylomonas albis sp. nov. and Methylomonas fluvii sp. nov.: Two cold-adapted methanotrophs from the River Elbe and an amended description of Methylovulum psychrotolerans strain Eb1.</title>
        <authorList>
            <person name="Bussmann I.K."/>
            <person name="Klings K.-W."/>
            <person name="Warnstedt J."/>
            <person name="Hoppert M."/>
            <person name="Saborowski A."/>
            <person name="Horn F."/>
            <person name="Liebner S."/>
        </authorList>
    </citation>
    <scope>NUCLEOTIDE SEQUENCE [LARGE SCALE GENOMIC DNA]</scope>
    <source>
        <strain evidence="2 3">EbA</strain>
    </source>
</reference>
<proteinExistence type="predicted"/>
<name>A0ABR9CX87_9GAMM</name>
<evidence type="ECO:0000256" key="1">
    <source>
        <dbReference type="SAM" id="Phobius"/>
    </source>
</evidence>
<dbReference type="EMBL" id="JACXSS010000001">
    <property type="protein sequence ID" value="MBD9355501.1"/>
    <property type="molecule type" value="Genomic_DNA"/>
</dbReference>
<keyword evidence="1" id="KW-1133">Transmembrane helix</keyword>
<gene>
    <name evidence="2" type="ORF">IE877_06350</name>
</gene>
<comment type="caution">
    <text evidence="2">The sequence shown here is derived from an EMBL/GenBank/DDBJ whole genome shotgun (WGS) entry which is preliminary data.</text>
</comment>
<evidence type="ECO:0000313" key="3">
    <source>
        <dbReference type="Proteomes" id="UP000652176"/>
    </source>
</evidence>
<dbReference type="RefSeq" id="WP_192373866.1">
    <property type="nucleotide sequence ID" value="NZ_CAJHIV010000001.1"/>
</dbReference>
<evidence type="ECO:0000313" key="2">
    <source>
        <dbReference type="EMBL" id="MBD9355501.1"/>
    </source>
</evidence>
<sequence>MSLINNNIKKFALIILLFFGFLSSSELDILFFEPPTFNQLNVDTGKIRINNFRSRTNDYYTLSIGRKNISFNCLLPFNDKPCISEKRFPEMQGKIGKAWWYQVGGTTWLYQLEVEGVLIMRFSEQIQAYTSLKQSYLYPWTILFFLSMLWFAFVQFANETKNPDR</sequence>
<organism evidence="2 3">
    <name type="scientific">Methylomonas albis</name>
    <dbReference type="NCBI Taxonomy" id="1854563"/>
    <lineage>
        <taxon>Bacteria</taxon>
        <taxon>Pseudomonadati</taxon>
        <taxon>Pseudomonadota</taxon>
        <taxon>Gammaproteobacteria</taxon>
        <taxon>Methylococcales</taxon>
        <taxon>Methylococcaceae</taxon>
        <taxon>Methylomonas</taxon>
    </lineage>
</organism>
<accession>A0ABR9CX87</accession>
<protein>
    <submittedName>
        <fullName evidence="2">Uncharacterized protein</fullName>
    </submittedName>
</protein>
<keyword evidence="3" id="KW-1185">Reference proteome</keyword>
<dbReference type="Proteomes" id="UP000652176">
    <property type="component" value="Unassembled WGS sequence"/>
</dbReference>
<feature type="transmembrane region" description="Helical" evidence="1">
    <location>
        <begin position="137"/>
        <end position="157"/>
    </location>
</feature>
<keyword evidence="1" id="KW-0812">Transmembrane</keyword>